<sequence>MAKILHIIPYRNLYPPQNGGALRCFNLLKALAAEHEVDVIVFQPKVEFIKSGPFYLPENVTIYNPINNEPSSLLHRFIPDRIADAIVYRYLVRSLKGPADKTLLKIYSILSQLLDSKNYDVIIFEHLQSMMAAKYIKKKFPHAKLILDAHNVDHILLAKEAETKKQSELMLRVIRRTKKIESSLNDFIHAFVACSSKDEQILKNINMKGSLKSTVVPNGVDLDLKPYLDIKKLGNGIIFCGHLDTVANREGLLWFCNSVLPLVIEQRPDAYLTVVGQGNESKAFDTLKSKDGIVFTGRVDSVVPYYYENNVAVAPLTLGSGTRLKILEAMSLGNPVVSTTIGAEGVDYPTGTILLADEPIKFAGAILKLLEDASLAEKQRKLARAFVEDSFSWNKIGDKMNHFLKSLATNEK</sequence>
<name>A0A6B2H1W7_9BACT</name>
<keyword evidence="2" id="KW-0808">Transferase</keyword>
<gene>
    <name evidence="2" type="ORF">GWO68_10320</name>
</gene>
<dbReference type="RefSeq" id="WP_162346377.1">
    <property type="nucleotide sequence ID" value="NZ_JAAEAA010000012.1"/>
</dbReference>
<dbReference type="PANTHER" id="PTHR12526">
    <property type="entry name" value="GLYCOSYLTRANSFERASE"/>
    <property type="match status" value="1"/>
</dbReference>
<dbReference type="CDD" id="cd03801">
    <property type="entry name" value="GT4_PimA-like"/>
    <property type="match status" value="1"/>
</dbReference>
<dbReference type="Pfam" id="PF13692">
    <property type="entry name" value="Glyco_trans_1_4"/>
    <property type="match status" value="1"/>
</dbReference>
<dbReference type="Gene3D" id="3.40.50.2000">
    <property type="entry name" value="Glycogen Phosphorylase B"/>
    <property type="match status" value="2"/>
</dbReference>
<dbReference type="SUPFAM" id="SSF53756">
    <property type="entry name" value="UDP-Glycosyltransferase/glycogen phosphorylase"/>
    <property type="match status" value="1"/>
</dbReference>
<evidence type="ECO:0000259" key="1">
    <source>
        <dbReference type="Pfam" id="PF13439"/>
    </source>
</evidence>
<evidence type="ECO:0000313" key="2">
    <source>
        <dbReference type="EMBL" id="NDK56313.1"/>
    </source>
</evidence>
<accession>A0A6B2H1W7</accession>
<dbReference type="GO" id="GO:0016757">
    <property type="term" value="F:glycosyltransferase activity"/>
    <property type="evidence" value="ECO:0007669"/>
    <property type="project" value="UniProtKB-ARBA"/>
</dbReference>
<dbReference type="Proteomes" id="UP000478546">
    <property type="component" value="Unassembled WGS sequence"/>
</dbReference>
<proteinExistence type="predicted"/>
<dbReference type="Pfam" id="PF13439">
    <property type="entry name" value="Glyco_transf_4"/>
    <property type="match status" value="1"/>
</dbReference>
<comment type="caution">
    <text evidence="2">The sequence shown here is derived from an EMBL/GenBank/DDBJ whole genome shotgun (WGS) entry which is preliminary data.</text>
</comment>
<protein>
    <submittedName>
        <fullName evidence="2">Glycosyltransferase</fullName>
    </submittedName>
</protein>
<reference evidence="2 3" key="1">
    <citation type="submission" date="2020-01" db="EMBL/GenBank/DDBJ databases">
        <authorList>
            <person name="Kim M.K."/>
        </authorList>
    </citation>
    <scope>NUCLEOTIDE SEQUENCE [LARGE SCALE GENOMIC DNA]</scope>
    <source>
        <strain evidence="2 3">BT213</strain>
    </source>
</reference>
<evidence type="ECO:0000313" key="3">
    <source>
        <dbReference type="Proteomes" id="UP000478546"/>
    </source>
</evidence>
<dbReference type="InterPro" id="IPR028098">
    <property type="entry name" value="Glyco_trans_4-like_N"/>
</dbReference>
<keyword evidence="3" id="KW-1185">Reference proteome</keyword>
<dbReference type="EMBL" id="JAAEAA010000012">
    <property type="protein sequence ID" value="NDK56313.1"/>
    <property type="molecule type" value="Genomic_DNA"/>
</dbReference>
<dbReference type="AlphaFoldDB" id="A0A6B2H1W7"/>
<feature type="domain" description="Glycosyltransferase subfamily 4-like N-terminal" evidence="1">
    <location>
        <begin position="18"/>
        <end position="223"/>
    </location>
</feature>
<organism evidence="2 3">
    <name type="scientific">Pontibacter fetidus</name>
    <dbReference type="NCBI Taxonomy" id="2700082"/>
    <lineage>
        <taxon>Bacteria</taxon>
        <taxon>Pseudomonadati</taxon>
        <taxon>Bacteroidota</taxon>
        <taxon>Cytophagia</taxon>
        <taxon>Cytophagales</taxon>
        <taxon>Hymenobacteraceae</taxon>
        <taxon>Pontibacter</taxon>
    </lineage>
</organism>